<dbReference type="Proteomes" id="UP000533533">
    <property type="component" value="Unassembled WGS sequence"/>
</dbReference>
<dbReference type="AlphaFoldDB" id="A0A2U1A7E0"/>
<comment type="caution">
    <text evidence="3">The sequence shown here is derived from an EMBL/GenBank/DDBJ whole genome shotgun (WGS) entry which is preliminary data.</text>
</comment>
<protein>
    <submittedName>
        <fullName evidence="3">Uncharacterized protein DUF3331</fullName>
    </submittedName>
</protein>
<dbReference type="Pfam" id="PF11811">
    <property type="entry name" value="DUF3331"/>
    <property type="match status" value="1"/>
</dbReference>
<accession>A0A2U1A7E0</accession>
<dbReference type="EMBL" id="QJSQ01000016">
    <property type="protein sequence ID" value="PYE20483.1"/>
    <property type="molecule type" value="Genomic_DNA"/>
</dbReference>
<feature type="compositionally biased region" description="Polar residues" evidence="1">
    <location>
        <begin position="43"/>
        <end position="55"/>
    </location>
</feature>
<organism evidence="3 4">
    <name type="scientific">Paraburkholderia silvatlantica</name>
    <dbReference type="NCBI Taxonomy" id="321895"/>
    <lineage>
        <taxon>Bacteria</taxon>
        <taxon>Pseudomonadati</taxon>
        <taxon>Pseudomonadota</taxon>
        <taxon>Betaproteobacteria</taxon>
        <taxon>Burkholderiales</taxon>
        <taxon>Burkholderiaceae</taxon>
        <taxon>Paraburkholderia</taxon>
    </lineage>
</organism>
<sequence length="190" mass="21063">MEPYANDEPWKQTILSLERASRSSADVAAAEQEGVKRKANRACSPQRTSRSASHTPFSGRIRVLERLSSTVVSLCWHDATCGHYADQIWKRTHSRRKTVCTVTGRTVNRGDAVYRPYRRGTWPANANHSILACVLEASEGLDMHMSPGSRHGHQTPFPAQGWMPLTASLPSLTYATAMTDSRAQDPLVES</sequence>
<feature type="region of interest" description="Disordered" evidence="1">
    <location>
        <begin position="21"/>
        <end position="55"/>
    </location>
</feature>
<dbReference type="InterPro" id="IPR021769">
    <property type="entry name" value="DUF3331"/>
</dbReference>
<name>A0A2U1A7E0_9BURK</name>
<evidence type="ECO:0000313" key="2">
    <source>
        <dbReference type="EMBL" id="MBB2931395.1"/>
    </source>
</evidence>
<dbReference type="Proteomes" id="UP000247772">
    <property type="component" value="Unassembled WGS sequence"/>
</dbReference>
<dbReference type="RefSeq" id="WP_165822867.1">
    <property type="nucleotide sequence ID" value="NZ_JACHVZ010000019.1"/>
</dbReference>
<reference evidence="3 4" key="1">
    <citation type="submission" date="2018-06" db="EMBL/GenBank/DDBJ databases">
        <title>Genomic Encyclopedia of Type Strains, Phase IV (KMG-V): Genome sequencing to study the core and pangenomes of soil and plant-associated prokaryotes.</title>
        <authorList>
            <person name="Whitman W."/>
        </authorList>
    </citation>
    <scope>NUCLEOTIDE SEQUENCE [LARGE SCALE GENOMIC DNA]</scope>
    <source>
        <strain evidence="3 4">SRCL-318</strain>
        <strain evidence="2 5">SRMrh-85</strain>
    </source>
</reference>
<proteinExistence type="predicted"/>
<evidence type="ECO:0000313" key="5">
    <source>
        <dbReference type="Proteomes" id="UP000533533"/>
    </source>
</evidence>
<gene>
    <name evidence="3" type="ORF">C7410_11621</name>
    <name evidence="2" type="ORF">FHX59_005866</name>
</gene>
<dbReference type="EMBL" id="JACHVZ010000019">
    <property type="protein sequence ID" value="MBB2931395.1"/>
    <property type="molecule type" value="Genomic_DNA"/>
</dbReference>
<evidence type="ECO:0000313" key="4">
    <source>
        <dbReference type="Proteomes" id="UP000247772"/>
    </source>
</evidence>
<keyword evidence="5" id="KW-1185">Reference proteome</keyword>
<evidence type="ECO:0000313" key="3">
    <source>
        <dbReference type="EMBL" id="PYE20483.1"/>
    </source>
</evidence>
<evidence type="ECO:0000256" key="1">
    <source>
        <dbReference type="SAM" id="MobiDB-lite"/>
    </source>
</evidence>